<comment type="subcellular location">
    <subcellularLocation>
        <location evidence="1">Membrane</location>
        <topology evidence="1">Multi-pass membrane protein</topology>
    </subcellularLocation>
</comment>
<dbReference type="AlphaFoldDB" id="A0A8J6EG02"/>
<evidence type="ECO:0000256" key="11">
    <source>
        <dbReference type="ARBA" id="ARBA00044110"/>
    </source>
</evidence>
<feature type="transmembrane region" description="Helical" evidence="13">
    <location>
        <begin position="51"/>
        <end position="77"/>
    </location>
</feature>
<evidence type="ECO:0000256" key="1">
    <source>
        <dbReference type="ARBA" id="ARBA00004141"/>
    </source>
</evidence>
<dbReference type="GO" id="GO:0016020">
    <property type="term" value="C:membrane"/>
    <property type="evidence" value="ECO:0007669"/>
    <property type="project" value="UniProtKB-SubCell"/>
</dbReference>
<dbReference type="GO" id="GO:0004930">
    <property type="term" value="F:G protein-coupled receptor activity"/>
    <property type="evidence" value="ECO:0007669"/>
    <property type="project" value="UniProtKB-KW"/>
</dbReference>
<feature type="transmembrane region" description="Helical" evidence="13">
    <location>
        <begin position="97"/>
        <end position="116"/>
    </location>
</feature>
<evidence type="ECO:0000256" key="8">
    <source>
        <dbReference type="ARBA" id="ARBA00023136"/>
    </source>
</evidence>
<evidence type="ECO:0000256" key="4">
    <source>
        <dbReference type="ARBA" id="ARBA00022606"/>
    </source>
</evidence>
<dbReference type="PANTHER" id="PTHR11394">
    <property type="entry name" value="TASTE RECEPTOR TYPE 2"/>
    <property type="match status" value="1"/>
</dbReference>
<dbReference type="OrthoDB" id="8876749at2759"/>
<evidence type="ECO:0000256" key="12">
    <source>
        <dbReference type="RuleBase" id="RU004423"/>
    </source>
</evidence>
<dbReference type="GO" id="GO:0033038">
    <property type="term" value="F:bitter taste receptor activity"/>
    <property type="evidence" value="ECO:0007669"/>
    <property type="project" value="InterPro"/>
</dbReference>
<evidence type="ECO:0000256" key="6">
    <source>
        <dbReference type="ARBA" id="ARBA00022989"/>
    </source>
</evidence>
<evidence type="ECO:0000256" key="13">
    <source>
        <dbReference type="SAM" id="Phobius"/>
    </source>
</evidence>
<keyword evidence="10" id="KW-0807">Transducer</keyword>
<keyword evidence="5 13" id="KW-0812">Transmembrane</keyword>
<gene>
    <name evidence="14" type="ORF">GDO78_023098</name>
</gene>
<evidence type="ECO:0000256" key="2">
    <source>
        <dbReference type="ARBA" id="ARBA00007376"/>
    </source>
</evidence>
<keyword evidence="9" id="KW-0675">Receptor</keyword>
<evidence type="ECO:0000313" key="14">
    <source>
        <dbReference type="EMBL" id="KAG9468285.1"/>
    </source>
</evidence>
<keyword evidence="7" id="KW-0297">G-protein coupled receptor</keyword>
<evidence type="ECO:0000256" key="5">
    <source>
        <dbReference type="ARBA" id="ARBA00022692"/>
    </source>
</evidence>
<comment type="similarity">
    <text evidence="2 12">Belongs to the G-protein coupled receptor T2R family.</text>
</comment>
<feature type="transmembrane region" description="Helical" evidence="13">
    <location>
        <begin position="6"/>
        <end position="30"/>
    </location>
</feature>
<keyword evidence="8 13" id="KW-0472">Membrane</keyword>
<evidence type="ECO:0000256" key="9">
    <source>
        <dbReference type="ARBA" id="ARBA00023170"/>
    </source>
</evidence>
<protein>
    <recommendedName>
        <fullName evidence="11">Taste receptor type 2 member 40</fullName>
    </recommendedName>
</protein>
<evidence type="ECO:0000256" key="3">
    <source>
        <dbReference type="ARBA" id="ARBA00022480"/>
    </source>
</evidence>
<keyword evidence="3" id="KW-0919">Taste</keyword>
<evidence type="ECO:0000313" key="15">
    <source>
        <dbReference type="Proteomes" id="UP000770717"/>
    </source>
</evidence>
<evidence type="ECO:0000256" key="10">
    <source>
        <dbReference type="ARBA" id="ARBA00023224"/>
    </source>
</evidence>
<keyword evidence="15" id="KW-1185">Reference proteome</keyword>
<reference evidence="14" key="1">
    <citation type="thesis" date="2020" institute="ProQuest LLC" country="789 East Eisenhower Parkway, Ann Arbor, MI, USA">
        <title>Comparative Genomics and Chromosome Evolution.</title>
        <authorList>
            <person name="Mudd A.B."/>
        </authorList>
    </citation>
    <scope>NUCLEOTIDE SEQUENCE</scope>
    <source>
        <strain evidence="14">HN-11 Male</strain>
        <tissue evidence="14">Kidney and liver</tissue>
    </source>
</reference>
<dbReference type="InterPro" id="IPR007960">
    <property type="entry name" value="TAS2R"/>
</dbReference>
<accession>A0A8J6EG02</accession>
<dbReference type="PANTHER" id="PTHR11394:SF47">
    <property type="entry name" value="TASTE RECEPTOR TYPE 2 MEMBER 40"/>
    <property type="match status" value="1"/>
</dbReference>
<evidence type="ECO:0000256" key="7">
    <source>
        <dbReference type="ARBA" id="ARBA00023040"/>
    </source>
</evidence>
<dbReference type="EMBL" id="WNTK01000954">
    <property type="protein sequence ID" value="KAG9468285.1"/>
    <property type="molecule type" value="Genomic_DNA"/>
</dbReference>
<keyword evidence="4" id="KW-0716">Sensory transduction</keyword>
<keyword evidence="6 13" id="KW-1133">Transmembrane helix</keyword>
<dbReference type="Pfam" id="PF05296">
    <property type="entry name" value="TAS2R"/>
    <property type="match status" value="1"/>
</dbReference>
<comment type="caution">
    <text evidence="14">The sequence shown here is derived from an EMBL/GenBank/DDBJ whole genome shotgun (WGS) entry which is preliminary data.</text>
</comment>
<organism evidence="14 15">
    <name type="scientific">Eleutherodactylus coqui</name>
    <name type="common">Puerto Rican coqui</name>
    <dbReference type="NCBI Taxonomy" id="57060"/>
    <lineage>
        <taxon>Eukaryota</taxon>
        <taxon>Metazoa</taxon>
        <taxon>Chordata</taxon>
        <taxon>Craniata</taxon>
        <taxon>Vertebrata</taxon>
        <taxon>Euteleostomi</taxon>
        <taxon>Amphibia</taxon>
        <taxon>Batrachia</taxon>
        <taxon>Anura</taxon>
        <taxon>Neobatrachia</taxon>
        <taxon>Hyloidea</taxon>
        <taxon>Eleutherodactylidae</taxon>
        <taxon>Eleutherodactylinae</taxon>
        <taxon>Eleutherodactylus</taxon>
        <taxon>Eleutherodactylus</taxon>
    </lineage>
</organism>
<proteinExistence type="inferred from homology"/>
<name>A0A8J6EG02_ELECQ</name>
<dbReference type="Proteomes" id="UP000770717">
    <property type="component" value="Unassembled WGS sequence"/>
</dbReference>
<sequence length="132" mass="15226">MLEFYLQYLIIVLLYAKCTAGILVNAFIVATSFQKWKTLKTLQTCDKILSCLAISRCVLLFNAMLLELLLIYFYQLFQNPVLGPAMMVGTMLMNNTNLWLTTILCVFICVKITNFNHKLFIFLKTRISSLVH</sequence>